<dbReference type="EMBL" id="JACLYU010000018">
    <property type="protein sequence ID" value="MBM6700193.1"/>
    <property type="molecule type" value="Genomic_DNA"/>
</dbReference>
<organism evidence="2 3">
    <name type="scientific">Bifidobacterium pullorum subsp. saeculare</name>
    <dbReference type="NCBI Taxonomy" id="78257"/>
    <lineage>
        <taxon>Bacteria</taxon>
        <taxon>Bacillati</taxon>
        <taxon>Actinomycetota</taxon>
        <taxon>Actinomycetes</taxon>
        <taxon>Bifidobacteriales</taxon>
        <taxon>Bifidobacteriaceae</taxon>
        <taxon>Bifidobacterium</taxon>
    </lineage>
</organism>
<evidence type="ECO:0000256" key="1">
    <source>
        <dbReference type="SAM" id="MobiDB-lite"/>
    </source>
</evidence>
<evidence type="ECO:0000313" key="2">
    <source>
        <dbReference type="EMBL" id="MBM6700193.1"/>
    </source>
</evidence>
<reference evidence="2" key="1">
    <citation type="submission" date="2020-08" db="EMBL/GenBank/DDBJ databases">
        <authorList>
            <person name="Cejkova D."/>
            <person name="Kubasova T."/>
            <person name="Jahodarova E."/>
            <person name="Rychlik I."/>
        </authorList>
    </citation>
    <scope>NUCLEOTIDE SEQUENCE</scope>
    <source>
        <strain evidence="2">An836</strain>
    </source>
</reference>
<proteinExistence type="predicted"/>
<dbReference type="AlphaFoldDB" id="A0A938X019"/>
<sequence>MSVNTRTRTGGSRDWPECRRGRSRAAGAAPFPCRPAWASRRLAVPPPTPGVSRILSRMTPFRFFDALTYSSLNLRVTCRFVAMVVPSSIRPAEQTDPVSRSLPMRHHYTIRAQKT</sequence>
<reference evidence="2" key="2">
    <citation type="journal article" date="2021" name="Sci. Rep.">
        <title>The distribution of antibiotic resistance genes in chicken gut microbiota commensals.</title>
        <authorList>
            <person name="Juricova H."/>
            <person name="Matiasovicova J."/>
            <person name="Kubasova T."/>
            <person name="Cejkova D."/>
            <person name="Rychlik I."/>
        </authorList>
    </citation>
    <scope>NUCLEOTIDE SEQUENCE</scope>
    <source>
        <strain evidence="2">An836</strain>
    </source>
</reference>
<comment type="caution">
    <text evidence="2">The sequence shown here is derived from an EMBL/GenBank/DDBJ whole genome shotgun (WGS) entry which is preliminary data.</text>
</comment>
<accession>A0A938X019</accession>
<protein>
    <submittedName>
        <fullName evidence="2">Uncharacterized protein</fullName>
    </submittedName>
</protein>
<feature type="compositionally biased region" description="Polar residues" evidence="1">
    <location>
        <begin position="1"/>
        <end position="10"/>
    </location>
</feature>
<feature type="region of interest" description="Disordered" evidence="1">
    <location>
        <begin position="1"/>
        <end position="28"/>
    </location>
</feature>
<name>A0A938X019_9BIFI</name>
<dbReference type="Proteomes" id="UP000718821">
    <property type="component" value="Unassembled WGS sequence"/>
</dbReference>
<keyword evidence="3" id="KW-1185">Reference proteome</keyword>
<dbReference type="RefSeq" id="WP_204469516.1">
    <property type="nucleotide sequence ID" value="NZ_JACLYU010000018.1"/>
</dbReference>
<evidence type="ECO:0000313" key="3">
    <source>
        <dbReference type="Proteomes" id="UP000718821"/>
    </source>
</evidence>
<gene>
    <name evidence="2" type="ORF">H7U32_07800</name>
</gene>